<accession>A0A4D6WZG8</accession>
<evidence type="ECO:0000256" key="3">
    <source>
        <dbReference type="PROSITE-ProRule" id="PRU00169"/>
    </source>
</evidence>
<dbReference type="Pfam" id="PF00196">
    <property type="entry name" value="GerE"/>
    <property type="match status" value="1"/>
</dbReference>
<evidence type="ECO:0000259" key="4">
    <source>
        <dbReference type="PROSITE" id="PS50043"/>
    </source>
</evidence>
<dbReference type="InterPro" id="IPR050595">
    <property type="entry name" value="Bact_response_regulator"/>
</dbReference>
<evidence type="ECO:0000259" key="5">
    <source>
        <dbReference type="PROSITE" id="PS50110"/>
    </source>
</evidence>
<dbReference type="InterPro" id="IPR001789">
    <property type="entry name" value="Sig_transdc_resp-reg_receiver"/>
</dbReference>
<dbReference type="SUPFAM" id="SSF46894">
    <property type="entry name" value="C-terminal effector domain of the bipartite response regulators"/>
    <property type="match status" value="1"/>
</dbReference>
<dbReference type="InterPro" id="IPR011006">
    <property type="entry name" value="CheY-like_superfamily"/>
</dbReference>
<dbReference type="InterPro" id="IPR016032">
    <property type="entry name" value="Sig_transdc_resp-reg_C-effctor"/>
</dbReference>
<dbReference type="GO" id="GO:0006355">
    <property type="term" value="P:regulation of DNA-templated transcription"/>
    <property type="evidence" value="ECO:0007669"/>
    <property type="project" value="InterPro"/>
</dbReference>
<evidence type="ECO:0000313" key="6">
    <source>
        <dbReference type="EMBL" id="QCI06965.1"/>
    </source>
</evidence>
<proteinExistence type="predicted"/>
<dbReference type="Gene3D" id="3.40.50.2300">
    <property type="match status" value="1"/>
</dbReference>
<dbReference type="GO" id="GO:0000160">
    <property type="term" value="P:phosphorelay signal transduction system"/>
    <property type="evidence" value="ECO:0007669"/>
    <property type="project" value="InterPro"/>
</dbReference>
<sequence>MKKLLLIDDDNNLIKLLSSYLIIEGFHVNVANTVTSALVSIKQNKPDLIISDIMMKQLDGYDLIQLLKLDVLLLDIPVIFLTAKGMTHDRIRGYNLGCHAYITKPFNPIELLSIINNIFKQVDFITIHSYDNFKKKYIQDSLIKLLTYKEKSILKLIIKGYTNKEIAISLNMGIRNIEKYVSRLLYKTKTRNRTALVELFLVL</sequence>
<reference evidence="6" key="1">
    <citation type="journal article" date="2019" name="Mol. Phylogenet. Evol.">
        <title>Morphological evolution and classification of the red algal order Ceramiales inferred using plastid phylogenomics.</title>
        <authorList>
            <person name="Diaz-Tapia P."/>
            <person name="Pasella M.M."/>
            <person name="Verbruggen H."/>
            <person name="Maggs C.A."/>
        </authorList>
    </citation>
    <scope>NUCLEOTIDE SEQUENCE</scope>
    <source>
        <strain evidence="6">25966_10</strain>
    </source>
</reference>
<dbReference type="InterPro" id="IPR000792">
    <property type="entry name" value="Tscrpt_reg_LuxR_C"/>
</dbReference>
<dbReference type="PROSITE" id="PS50043">
    <property type="entry name" value="HTH_LUXR_2"/>
    <property type="match status" value="1"/>
</dbReference>
<dbReference type="InterPro" id="IPR036388">
    <property type="entry name" value="WH-like_DNA-bd_sf"/>
</dbReference>
<dbReference type="CDD" id="cd06170">
    <property type="entry name" value="LuxR_C_like"/>
    <property type="match status" value="1"/>
</dbReference>
<dbReference type="PANTHER" id="PTHR44591:SF3">
    <property type="entry name" value="RESPONSE REGULATORY DOMAIN-CONTAINING PROTEIN"/>
    <property type="match status" value="1"/>
</dbReference>
<dbReference type="AlphaFoldDB" id="A0A4D6WZG8"/>
<geneLocation type="plastid" evidence="6"/>
<dbReference type="SUPFAM" id="SSF52172">
    <property type="entry name" value="CheY-like"/>
    <property type="match status" value="1"/>
</dbReference>
<dbReference type="SMART" id="SM00421">
    <property type="entry name" value="HTH_LUXR"/>
    <property type="match status" value="1"/>
</dbReference>
<protein>
    <recommendedName>
        <fullName evidence="7">TctD-like protein</fullName>
    </recommendedName>
</protein>
<feature type="modified residue" description="4-aspartylphosphate" evidence="3">
    <location>
        <position position="52"/>
    </location>
</feature>
<keyword evidence="2" id="KW-0238">DNA-binding</keyword>
<name>A0A4D6WZG8_9FLOR</name>
<dbReference type="Pfam" id="PF00072">
    <property type="entry name" value="Response_reg"/>
    <property type="match status" value="1"/>
</dbReference>
<feature type="domain" description="HTH luxR-type" evidence="4">
    <location>
        <begin position="139"/>
        <end position="203"/>
    </location>
</feature>
<dbReference type="SMART" id="SM00448">
    <property type="entry name" value="REC"/>
    <property type="match status" value="1"/>
</dbReference>
<gene>
    <name evidence="6" type="primary">ycf29</name>
</gene>
<feature type="domain" description="Response regulatory" evidence="5">
    <location>
        <begin position="3"/>
        <end position="119"/>
    </location>
</feature>
<dbReference type="GO" id="GO:0003677">
    <property type="term" value="F:DNA binding"/>
    <property type="evidence" value="ECO:0007669"/>
    <property type="project" value="UniProtKB-KW"/>
</dbReference>
<evidence type="ECO:0000256" key="2">
    <source>
        <dbReference type="ARBA" id="ARBA00023125"/>
    </source>
</evidence>
<dbReference type="PROSITE" id="PS00622">
    <property type="entry name" value="HTH_LUXR_1"/>
    <property type="match status" value="1"/>
</dbReference>
<evidence type="ECO:0008006" key="7">
    <source>
        <dbReference type="Google" id="ProtNLM"/>
    </source>
</evidence>
<dbReference type="PROSITE" id="PS50110">
    <property type="entry name" value="RESPONSE_REGULATORY"/>
    <property type="match status" value="1"/>
</dbReference>
<dbReference type="EMBL" id="MK814669">
    <property type="protein sequence ID" value="QCI06965.1"/>
    <property type="molecule type" value="Genomic_DNA"/>
</dbReference>
<keyword evidence="6" id="KW-0934">Plastid</keyword>
<organism evidence="6">
    <name type="scientific">Halydictyon mirabile</name>
    <dbReference type="NCBI Taxonomy" id="189652"/>
    <lineage>
        <taxon>Eukaryota</taxon>
        <taxon>Rhodophyta</taxon>
        <taxon>Florideophyceae</taxon>
        <taxon>Rhodymeniophycidae</taxon>
        <taxon>Ceramiales</taxon>
        <taxon>Dasyaceae</taxon>
        <taxon>Halydictyon</taxon>
    </lineage>
</organism>
<dbReference type="PANTHER" id="PTHR44591">
    <property type="entry name" value="STRESS RESPONSE REGULATOR PROTEIN 1"/>
    <property type="match status" value="1"/>
</dbReference>
<evidence type="ECO:0000256" key="1">
    <source>
        <dbReference type="ARBA" id="ARBA00022553"/>
    </source>
</evidence>
<keyword evidence="1 3" id="KW-0597">Phosphoprotein</keyword>
<dbReference type="Gene3D" id="1.10.10.10">
    <property type="entry name" value="Winged helix-like DNA-binding domain superfamily/Winged helix DNA-binding domain"/>
    <property type="match status" value="1"/>
</dbReference>
<reference evidence="6" key="2">
    <citation type="submission" date="2019-04" db="EMBL/GenBank/DDBJ databases">
        <authorList>
            <person name="Pasella M."/>
        </authorList>
    </citation>
    <scope>NUCLEOTIDE SEQUENCE</scope>
    <source>
        <strain evidence="6">25966_10</strain>
    </source>
</reference>
<dbReference type="PRINTS" id="PR00038">
    <property type="entry name" value="HTHLUXR"/>
</dbReference>